<evidence type="ECO:0000259" key="5">
    <source>
        <dbReference type="Pfam" id="PF00171"/>
    </source>
</evidence>
<comment type="caution">
    <text evidence="6">The sequence shown here is derived from an EMBL/GenBank/DDBJ whole genome shotgun (WGS) entry which is preliminary data.</text>
</comment>
<dbReference type="InterPro" id="IPR029510">
    <property type="entry name" value="Ald_DH_CS_GLU"/>
</dbReference>
<dbReference type="PANTHER" id="PTHR11699">
    <property type="entry name" value="ALDEHYDE DEHYDROGENASE-RELATED"/>
    <property type="match status" value="1"/>
</dbReference>
<evidence type="ECO:0000256" key="3">
    <source>
        <dbReference type="PROSITE-ProRule" id="PRU10007"/>
    </source>
</evidence>
<accession>A0A6V7UAN1</accession>
<evidence type="ECO:0000256" key="2">
    <source>
        <dbReference type="ARBA" id="ARBA00023002"/>
    </source>
</evidence>
<evidence type="ECO:0000313" key="6">
    <source>
        <dbReference type="EMBL" id="CAD2151754.1"/>
    </source>
</evidence>
<dbReference type="GO" id="GO:0016620">
    <property type="term" value="F:oxidoreductase activity, acting on the aldehyde or oxo group of donors, NAD or NADP as acceptor"/>
    <property type="evidence" value="ECO:0007669"/>
    <property type="project" value="InterPro"/>
</dbReference>
<dbReference type="InterPro" id="IPR016162">
    <property type="entry name" value="Ald_DH_N"/>
</dbReference>
<dbReference type="FunFam" id="3.40.605.10:FF:000007">
    <property type="entry name" value="NAD/NADP-dependent betaine aldehyde dehydrogenase"/>
    <property type="match status" value="1"/>
</dbReference>
<dbReference type="EMBL" id="CAJEWN010000049">
    <property type="protein sequence ID" value="CAD2151754.1"/>
    <property type="molecule type" value="Genomic_DNA"/>
</dbReference>
<dbReference type="InterPro" id="IPR016163">
    <property type="entry name" value="Ald_DH_C"/>
</dbReference>
<proteinExistence type="inferred from homology"/>
<feature type="active site" evidence="3">
    <location>
        <position position="256"/>
    </location>
</feature>
<dbReference type="OrthoDB" id="310895at2759"/>
<dbReference type="InterPro" id="IPR016161">
    <property type="entry name" value="Ald_DH/histidinol_DH"/>
</dbReference>
<reference evidence="6 7" key="1">
    <citation type="submission" date="2020-08" db="EMBL/GenBank/DDBJ databases">
        <authorList>
            <person name="Koutsovoulos G."/>
            <person name="Danchin GJ E."/>
        </authorList>
    </citation>
    <scope>NUCLEOTIDE SEQUENCE [LARGE SCALE GENOMIC DNA]</scope>
</reference>
<dbReference type="AlphaFoldDB" id="A0A6V7UAN1"/>
<dbReference type="SUPFAM" id="SSF53720">
    <property type="entry name" value="ALDH-like"/>
    <property type="match status" value="1"/>
</dbReference>
<evidence type="ECO:0000256" key="4">
    <source>
        <dbReference type="RuleBase" id="RU003345"/>
    </source>
</evidence>
<protein>
    <recommendedName>
        <fullName evidence="5">Aldehyde dehydrogenase domain-containing protein</fullName>
    </recommendedName>
</protein>
<name>A0A6V7UAN1_MELEN</name>
<dbReference type="Pfam" id="PF00171">
    <property type="entry name" value="Aldedh"/>
    <property type="match status" value="1"/>
</dbReference>
<feature type="domain" description="Aldehyde dehydrogenase" evidence="5">
    <location>
        <begin position="28"/>
        <end position="322"/>
    </location>
</feature>
<dbReference type="Gene3D" id="3.40.605.10">
    <property type="entry name" value="Aldehyde Dehydrogenase, Chain A, domain 1"/>
    <property type="match status" value="1"/>
</dbReference>
<dbReference type="PROSITE" id="PS00070">
    <property type="entry name" value="ALDEHYDE_DEHYDR_CYS"/>
    <property type="match status" value="1"/>
</dbReference>
<dbReference type="Proteomes" id="UP000580250">
    <property type="component" value="Unassembled WGS sequence"/>
</dbReference>
<comment type="similarity">
    <text evidence="1 4">Belongs to the aldehyde dehydrogenase family.</text>
</comment>
<keyword evidence="2 4" id="KW-0560">Oxidoreductase</keyword>
<dbReference type="InterPro" id="IPR015590">
    <property type="entry name" value="Aldehyde_DH_dom"/>
</dbReference>
<dbReference type="PROSITE" id="PS00687">
    <property type="entry name" value="ALDEHYDE_DEHYDR_GLU"/>
    <property type="match status" value="1"/>
</dbReference>
<sequence length="474" mass="51566">MRKFTIPNDLLAALHFVNGARINLSAGKLFKIIEPRNGNLLAECKSATGPDITLAVRVASGAQKEWGKTSWIDRQQILNRTAILLREHVNELSGWEVRDNGKPISEAKADILSCADTFEYFAGVRLAGEHFPYDEQNERFAYTRREPYGVVGAIGAWNYPIQTASWKIAPAIACGNSIVYKPSPLAPISSVLLALLLQSAGLPDGVVNILQGEAETGAALCVSPLIRKVSFTGSVETGKAIAKACASENIKPVTLELGGKSACIVLEDAVMEVAVHGAMLANFLSQGQVCSNASKILVHKSLLDEFTKIVVDRTENLRIGSFIDGALKEGAKLLTGGERINIQGLEGGFYLSPCILTDIRPDMRVYKEEIFGPVMLIIPFDSEEEALKMANDTEFGLAGGIFTRDLRKAHLFASKMKAGNIYINSYNDVHPHVPFGGFNQSGYGRENGEAAIWNYTQIKSVYINVSNELNNPFT</sequence>
<dbReference type="InterPro" id="IPR016160">
    <property type="entry name" value="Ald_DH_CS_CYS"/>
</dbReference>
<organism evidence="6 7">
    <name type="scientific">Meloidogyne enterolobii</name>
    <name type="common">Root-knot nematode worm</name>
    <name type="synonym">Meloidogyne mayaguensis</name>
    <dbReference type="NCBI Taxonomy" id="390850"/>
    <lineage>
        <taxon>Eukaryota</taxon>
        <taxon>Metazoa</taxon>
        <taxon>Ecdysozoa</taxon>
        <taxon>Nematoda</taxon>
        <taxon>Chromadorea</taxon>
        <taxon>Rhabditida</taxon>
        <taxon>Tylenchina</taxon>
        <taxon>Tylenchomorpha</taxon>
        <taxon>Tylenchoidea</taxon>
        <taxon>Meloidogynidae</taxon>
        <taxon>Meloidogyninae</taxon>
        <taxon>Meloidogyne</taxon>
    </lineage>
</organism>
<dbReference type="Gene3D" id="3.40.309.10">
    <property type="entry name" value="Aldehyde Dehydrogenase, Chain A, domain 2"/>
    <property type="match status" value="2"/>
</dbReference>
<evidence type="ECO:0000256" key="1">
    <source>
        <dbReference type="ARBA" id="ARBA00009986"/>
    </source>
</evidence>
<evidence type="ECO:0000313" key="7">
    <source>
        <dbReference type="Proteomes" id="UP000580250"/>
    </source>
</evidence>
<gene>
    <name evidence="6" type="ORF">MENT_LOCUS10507</name>
</gene>